<dbReference type="RefSeq" id="WP_111954947.1">
    <property type="nucleotide sequence ID" value="NZ_BJYI01000005.1"/>
</dbReference>
<organism evidence="1 2">
    <name type="scientific">Chryseobacterium lathyri</name>
    <dbReference type="NCBI Taxonomy" id="395933"/>
    <lineage>
        <taxon>Bacteria</taxon>
        <taxon>Pseudomonadati</taxon>
        <taxon>Bacteroidota</taxon>
        <taxon>Flavobacteriia</taxon>
        <taxon>Flavobacteriales</taxon>
        <taxon>Weeksellaceae</taxon>
        <taxon>Chryseobacterium group</taxon>
        <taxon>Chryseobacterium</taxon>
    </lineage>
</organism>
<gene>
    <name evidence="1" type="ORF">CLA01_16970</name>
</gene>
<sequence length="257" mass="28918">MILKNLTIVSAFTAFIFAVSAFMQKDKINTRNTAVLPDNGFAVLELFTSEGCSSCPPADELMGQIEKEYKDQPVYILSYHVDYWNRLGWKDRFSSAENSRRQQMYSSLLRSQTYTPQLVINGKTELVGSDRDAIENAIQNVILSSKTASIRLSAVASQKTITISYKTAETDPQNQLFISLVEKKSSTQVAGGENEGHHLQHWQIVHKQKQISVKDHPEGTEDFKLPDNFTKDNWEVIGFIQNSKTGKMYGASKAVIQ</sequence>
<dbReference type="EMBL" id="BJYI01000005">
    <property type="protein sequence ID" value="GEN71625.1"/>
    <property type="molecule type" value="Genomic_DNA"/>
</dbReference>
<dbReference type="Gene3D" id="3.40.30.10">
    <property type="entry name" value="Glutaredoxin"/>
    <property type="match status" value="1"/>
</dbReference>
<dbReference type="OrthoDB" id="9808254at2"/>
<evidence type="ECO:0000313" key="2">
    <source>
        <dbReference type="Proteomes" id="UP000321150"/>
    </source>
</evidence>
<name>A0A511Y8V9_9FLAO</name>
<dbReference type="AlphaFoldDB" id="A0A511Y8V9"/>
<dbReference type="PANTHER" id="PTHR36057:SF1">
    <property type="entry name" value="LIPOPROTEIN LIPID ATTACHMENT SITE-LIKE PROTEIN, PUTATIVE (DUF1223)-RELATED"/>
    <property type="match status" value="1"/>
</dbReference>
<evidence type="ECO:0008006" key="3">
    <source>
        <dbReference type="Google" id="ProtNLM"/>
    </source>
</evidence>
<proteinExistence type="predicted"/>
<dbReference type="InterPro" id="IPR010634">
    <property type="entry name" value="DUF1223"/>
</dbReference>
<dbReference type="SUPFAM" id="SSF52833">
    <property type="entry name" value="Thioredoxin-like"/>
    <property type="match status" value="1"/>
</dbReference>
<reference evidence="1 2" key="1">
    <citation type="submission" date="2019-07" db="EMBL/GenBank/DDBJ databases">
        <title>Whole genome shotgun sequence of Chryseobacterium lathyri NBRC 105250.</title>
        <authorList>
            <person name="Hosoyama A."/>
            <person name="Uohara A."/>
            <person name="Ohji S."/>
            <person name="Ichikawa N."/>
        </authorList>
    </citation>
    <scope>NUCLEOTIDE SEQUENCE [LARGE SCALE GENOMIC DNA]</scope>
    <source>
        <strain evidence="1 2">NBRC 105250</strain>
    </source>
</reference>
<protein>
    <recommendedName>
        <fullName evidence="3">DUF1223 domain-containing protein</fullName>
    </recommendedName>
</protein>
<accession>A0A511Y8V9</accession>
<dbReference type="Pfam" id="PF06764">
    <property type="entry name" value="DUF1223"/>
    <property type="match status" value="1"/>
</dbReference>
<evidence type="ECO:0000313" key="1">
    <source>
        <dbReference type="EMBL" id="GEN71625.1"/>
    </source>
</evidence>
<dbReference type="InterPro" id="IPR036249">
    <property type="entry name" value="Thioredoxin-like_sf"/>
</dbReference>
<comment type="caution">
    <text evidence="1">The sequence shown here is derived from an EMBL/GenBank/DDBJ whole genome shotgun (WGS) entry which is preliminary data.</text>
</comment>
<dbReference type="PANTHER" id="PTHR36057">
    <property type="match status" value="1"/>
</dbReference>
<dbReference type="Proteomes" id="UP000321150">
    <property type="component" value="Unassembled WGS sequence"/>
</dbReference>